<dbReference type="RefSeq" id="WP_058932559.1">
    <property type="nucleotide sequence ID" value="NZ_CP013747.1"/>
</dbReference>
<dbReference type="EMBL" id="CP013747">
    <property type="protein sequence ID" value="ALV43557.1"/>
    <property type="molecule type" value="Genomic_DNA"/>
</dbReference>
<dbReference type="AlphaFoldDB" id="A0A0U3QV37"/>
<proteinExistence type="predicted"/>
<evidence type="ECO:0008006" key="3">
    <source>
        <dbReference type="Google" id="ProtNLM"/>
    </source>
</evidence>
<dbReference type="Proteomes" id="UP000065151">
    <property type="component" value="Chromosome"/>
</dbReference>
<dbReference type="STRING" id="121292.AU252_22235"/>
<name>A0A0U3QV37_9MICC</name>
<evidence type="ECO:0000313" key="1">
    <source>
        <dbReference type="EMBL" id="ALV43557.1"/>
    </source>
</evidence>
<organism evidence="1">
    <name type="scientific">Pseudarthrobacter sulfonivorans</name>
    <dbReference type="NCBI Taxonomy" id="121292"/>
    <lineage>
        <taxon>Bacteria</taxon>
        <taxon>Bacillati</taxon>
        <taxon>Actinomycetota</taxon>
        <taxon>Actinomycetes</taxon>
        <taxon>Micrococcales</taxon>
        <taxon>Micrococcaceae</taxon>
        <taxon>Pseudarthrobacter</taxon>
    </lineage>
</organism>
<evidence type="ECO:0000313" key="2">
    <source>
        <dbReference type="Proteomes" id="UP000065151"/>
    </source>
</evidence>
<accession>A0A0U3QV37</accession>
<gene>
    <name evidence="1" type="ORF">AU252_22235</name>
</gene>
<dbReference type="KEGG" id="psul:AU252_22235"/>
<sequence>MQPVPRITVEVPVLTVGAGPSDYEALASYVNALRRPQGLHMTLLHIGILADFAQDVTDWTKGITSAGEAARRTTGWLQGLPVLDGFAGTSEQVIVLGDGGISGLEVDVPDRVHDYQVSLVQGLHDLLDRLLVDNVDDFILSSPALGYRYPHWVPHVAVGRPLSRDHRPRTIAPLTLVFGPSRIRNGRFLTAAD</sequence>
<protein>
    <recommendedName>
        <fullName evidence="3">2'-5' RNA ligase</fullName>
    </recommendedName>
</protein>
<reference evidence="1 2" key="1">
    <citation type="submission" date="2015-12" db="EMBL/GenBank/DDBJ databases">
        <authorList>
            <person name="Shamseldin A."/>
            <person name="Moawad H."/>
            <person name="Abd El-Rahim W.M."/>
            <person name="Sadowsky M.J."/>
        </authorList>
    </citation>
    <scope>NUCLEOTIDE SEQUENCE [LARGE SCALE GENOMIC DNA]</scope>
    <source>
        <strain evidence="1 2">Ar51</strain>
    </source>
</reference>